<dbReference type="InterPro" id="IPR003812">
    <property type="entry name" value="Fido"/>
</dbReference>
<comment type="caution">
    <text evidence="2">The sequence shown here is derived from an EMBL/GenBank/DDBJ whole genome shotgun (WGS) entry which is preliminary data.</text>
</comment>
<name>T0ZNX0_9ZZZZ</name>
<dbReference type="PANTHER" id="PTHR13504">
    <property type="entry name" value="FIDO DOMAIN-CONTAINING PROTEIN DDB_G0283145"/>
    <property type="match status" value="1"/>
</dbReference>
<dbReference type="InterPro" id="IPR036597">
    <property type="entry name" value="Fido-like_dom_sf"/>
</dbReference>
<dbReference type="SUPFAM" id="SSF140931">
    <property type="entry name" value="Fic-like"/>
    <property type="match status" value="1"/>
</dbReference>
<reference evidence="2" key="2">
    <citation type="journal article" date="2014" name="ISME J.">
        <title>Microbial stratification in low pH oxic and suboxic macroscopic growths along an acid mine drainage.</title>
        <authorList>
            <person name="Mendez-Garcia C."/>
            <person name="Mesa V."/>
            <person name="Sprenger R.R."/>
            <person name="Richter M."/>
            <person name="Diez M.S."/>
            <person name="Solano J."/>
            <person name="Bargiela R."/>
            <person name="Golyshina O.V."/>
            <person name="Manteca A."/>
            <person name="Ramos J.L."/>
            <person name="Gallego J.R."/>
            <person name="Llorente I."/>
            <person name="Martins Dos Santos V.A."/>
            <person name="Jensen O.N."/>
            <person name="Pelaez A.I."/>
            <person name="Sanchez J."/>
            <person name="Ferrer M."/>
        </authorList>
    </citation>
    <scope>NUCLEOTIDE SEQUENCE</scope>
</reference>
<proteinExistence type="predicted"/>
<dbReference type="Gene3D" id="1.10.3290.10">
    <property type="entry name" value="Fido-like domain"/>
    <property type="match status" value="1"/>
</dbReference>
<sequence>MTAPRKPFYAGLDEDIKSILLAQVRNLWTHASTAIEGNSLTLGDTAFILEEGLTIAGKPLRDHQEVYGHAKGIELIYRFLDSGQLREKNIFVLHHVVLADAVTDIFKPVGRWKNEANFTSYIDPDAQQHWRQFPNPKNIPGLMRQWLDGFNAVYGGSLDAQTAARAYANLHLDFATVHPFFDGNGRMARLLANLPVLHSGFPPIVVPAEGRQEYKKAISDYQQTIPHLETLRDLVTLPTNPERTRFQDLCAGYWESTRTLVEEAQTMQVRRNVERQAEPLDPGDDFGL</sequence>
<reference evidence="2" key="1">
    <citation type="submission" date="2013-08" db="EMBL/GenBank/DDBJ databases">
        <authorList>
            <person name="Mendez C."/>
            <person name="Richter M."/>
            <person name="Ferrer M."/>
            <person name="Sanchez J."/>
        </authorList>
    </citation>
    <scope>NUCLEOTIDE SEQUENCE</scope>
</reference>
<dbReference type="EMBL" id="AUZY01008353">
    <property type="protein sequence ID" value="EQD46177.1"/>
    <property type="molecule type" value="Genomic_DNA"/>
</dbReference>
<evidence type="ECO:0000259" key="1">
    <source>
        <dbReference type="PROSITE" id="PS51459"/>
    </source>
</evidence>
<organism evidence="2">
    <name type="scientific">mine drainage metagenome</name>
    <dbReference type="NCBI Taxonomy" id="410659"/>
    <lineage>
        <taxon>unclassified sequences</taxon>
        <taxon>metagenomes</taxon>
        <taxon>ecological metagenomes</taxon>
    </lineage>
</organism>
<evidence type="ECO:0000313" key="2">
    <source>
        <dbReference type="EMBL" id="EQD46177.1"/>
    </source>
</evidence>
<dbReference type="InterPro" id="IPR040198">
    <property type="entry name" value="Fido_containing"/>
</dbReference>
<dbReference type="PANTHER" id="PTHR13504:SF38">
    <property type="entry name" value="FIDO DOMAIN-CONTAINING PROTEIN"/>
    <property type="match status" value="1"/>
</dbReference>
<gene>
    <name evidence="2" type="ORF">B1B_12719</name>
</gene>
<protein>
    <submittedName>
        <fullName evidence="2">Filamentation induced by cAMP protein Fic</fullName>
    </submittedName>
</protein>
<dbReference type="Pfam" id="PF02661">
    <property type="entry name" value="Fic"/>
    <property type="match status" value="1"/>
</dbReference>
<accession>T0ZNX0</accession>
<dbReference type="PROSITE" id="PS51459">
    <property type="entry name" value="FIDO"/>
    <property type="match status" value="1"/>
</dbReference>
<dbReference type="AlphaFoldDB" id="T0ZNX0"/>
<feature type="domain" description="Fido" evidence="1">
    <location>
        <begin position="85"/>
        <end position="237"/>
    </location>
</feature>